<feature type="domain" description="N-acetyltransferase" evidence="1">
    <location>
        <begin position="1"/>
        <end position="213"/>
    </location>
</feature>
<evidence type="ECO:0000313" key="3">
    <source>
        <dbReference type="Proteomes" id="UP000799772"/>
    </source>
</evidence>
<dbReference type="OrthoDB" id="2115692at2759"/>
<dbReference type="PANTHER" id="PTHR42791">
    <property type="entry name" value="GNAT FAMILY ACETYLTRANSFERASE"/>
    <property type="match status" value="1"/>
</dbReference>
<dbReference type="Pfam" id="PF00583">
    <property type="entry name" value="Acetyltransf_1"/>
    <property type="match status" value="1"/>
</dbReference>
<dbReference type="PROSITE" id="PS51186">
    <property type="entry name" value="GNAT"/>
    <property type="match status" value="1"/>
</dbReference>
<dbReference type="InterPro" id="IPR016181">
    <property type="entry name" value="Acyl_CoA_acyltransferase"/>
</dbReference>
<keyword evidence="3" id="KW-1185">Reference proteome</keyword>
<organism evidence="2 3">
    <name type="scientific">Rhizodiscina lignyota</name>
    <dbReference type="NCBI Taxonomy" id="1504668"/>
    <lineage>
        <taxon>Eukaryota</taxon>
        <taxon>Fungi</taxon>
        <taxon>Dikarya</taxon>
        <taxon>Ascomycota</taxon>
        <taxon>Pezizomycotina</taxon>
        <taxon>Dothideomycetes</taxon>
        <taxon>Pleosporomycetidae</taxon>
        <taxon>Aulographales</taxon>
        <taxon>Rhizodiscinaceae</taxon>
        <taxon>Rhizodiscina</taxon>
    </lineage>
</organism>
<dbReference type="InterPro" id="IPR052523">
    <property type="entry name" value="Trichothecene_AcTrans"/>
</dbReference>
<name>A0A9P4I643_9PEZI</name>
<dbReference type="InterPro" id="IPR000182">
    <property type="entry name" value="GNAT_dom"/>
</dbReference>
<accession>A0A9P4I643</accession>
<evidence type="ECO:0000259" key="1">
    <source>
        <dbReference type="PROSITE" id="PS51186"/>
    </source>
</evidence>
<dbReference type="PANTHER" id="PTHR42791:SF16">
    <property type="entry name" value="N-ACETYLTRANSFERASE DOMAIN-CONTAINING PROTEIN"/>
    <property type="match status" value="1"/>
</dbReference>
<reference evidence="2" key="1">
    <citation type="journal article" date="2020" name="Stud. Mycol.">
        <title>101 Dothideomycetes genomes: a test case for predicting lifestyles and emergence of pathogens.</title>
        <authorList>
            <person name="Haridas S."/>
            <person name="Albert R."/>
            <person name="Binder M."/>
            <person name="Bloem J."/>
            <person name="Labutti K."/>
            <person name="Salamov A."/>
            <person name="Andreopoulos B."/>
            <person name="Baker S."/>
            <person name="Barry K."/>
            <person name="Bills G."/>
            <person name="Bluhm B."/>
            <person name="Cannon C."/>
            <person name="Castanera R."/>
            <person name="Culley D."/>
            <person name="Daum C."/>
            <person name="Ezra D."/>
            <person name="Gonzalez J."/>
            <person name="Henrissat B."/>
            <person name="Kuo A."/>
            <person name="Liang C."/>
            <person name="Lipzen A."/>
            <person name="Lutzoni F."/>
            <person name="Magnuson J."/>
            <person name="Mondo S."/>
            <person name="Nolan M."/>
            <person name="Ohm R."/>
            <person name="Pangilinan J."/>
            <person name="Park H.-J."/>
            <person name="Ramirez L."/>
            <person name="Alfaro M."/>
            <person name="Sun H."/>
            <person name="Tritt A."/>
            <person name="Yoshinaga Y."/>
            <person name="Zwiers L.-H."/>
            <person name="Turgeon B."/>
            <person name="Goodwin S."/>
            <person name="Spatafora J."/>
            <person name="Crous P."/>
            <person name="Grigoriev I."/>
        </authorList>
    </citation>
    <scope>NUCLEOTIDE SEQUENCE</scope>
    <source>
        <strain evidence="2">CBS 133067</strain>
    </source>
</reference>
<dbReference type="GO" id="GO:0016747">
    <property type="term" value="F:acyltransferase activity, transferring groups other than amino-acyl groups"/>
    <property type="evidence" value="ECO:0007669"/>
    <property type="project" value="InterPro"/>
</dbReference>
<proteinExistence type="predicted"/>
<dbReference type="CDD" id="cd04301">
    <property type="entry name" value="NAT_SF"/>
    <property type="match status" value="1"/>
</dbReference>
<comment type="caution">
    <text evidence="2">The sequence shown here is derived from an EMBL/GenBank/DDBJ whole genome shotgun (WGS) entry which is preliminary data.</text>
</comment>
<protein>
    <submittedName>
        <fullName evidence="2">Acyl-CoA N-acyltransferase</fullName>
    </submittedName>
</protein>
<dbReference type="AlphaFoldDB" id="A0A9P4I643"/>
<dbReference type="SUPFAM" id="SSF55729">
    <property type="entry name" value="Acyl-CoA N-acyltransferases (Nat)"/>
    <property type="match status" value="1"/>
</dbReference>
<evidence type="ECO:0000313" key="2">
    <source>
        <dbReference type="EMBL" id="KAF2093405.1"/>
    </source>
</evidence>
<sequence>MPIRQARWTDLEAINALCTESFWDEDVTGRIMHPQRHKYPGDVIRYWRKKNRQDYWDWAHCYVVATDDEGKIVGFADWSRERRIFRPLANLFTTISLFFFPNRAIDPPALHYYERALMLNQHLWAGRRANPWFLDLLAVAPSAQRRGYGRQLVQWGLHHARKEKAPASVVSSFGNDEFYLKAGFDRVVGNVSEGEGNPLSGCKGGSVLFMDAPESVEESV</sequence>
<dbReference type="EMBL" id="ML978138">
    <property type="protein sequence ID" value="KAF2093405.1"/>
    <property type="molecule type" value="Genomic_DNA"/>
</dbReference>
<dbReference type="Gene3D" id="3.40.630.30">
    <property type="match status" value="1"/>
</dbReference>
<gene>
    <name evidence="2" type="ORF">NA57DRAFT_48279</name>
</gene>
<dbReference type="Proteomes" id="UP000799772">
    <property type="component" value="Unassembled WGS sequence"/>
</dbReference>